<dbReference type="Proteomes" id="UP000230791">
    <property type="component" value="Unassembled WGS sequence"/>
</dbReference>
<dbReference type="SUPFAM" id="SSF51126">
    <property type="entry name" value="Pectin lyase-like"/>
    <property type="match status" value="1"/>
</dbReference>
<dbReference type="PANTHER" id="PTHR35037">
    <property type="entry name" value="C-TERMINAL REGION OF AIDA-LIKE PROTEIN"/>
    <property type="match status" value="1"/>
</dbReference>
<dbReference type="OrthoDB" id="7922675at2"/>
<dbReference type="NCBIfam" id="TIGR01414">
    <property type="entry name" value="autotrans_barl"/>
    <property type="match status" value="1"/>
</dbReference>
<dbReference type="InterPro" id="IPR051551">
    <property type="entry name" value="Autotransporter_adhesion"/>
</dbReference>
<name>A0A2M6USU7_9HYPH</name>
<dbReference type="SMART" id="SM00869">
    <property type="entry name" value="Autotransporter"/>
    <property type="match status" value="1"/>
</dbReference>
<sequence>MVNLFKNRFSLFTFTTALLFSTHNVDVFASNTKSQVSSGKNQSSCDANAGFYHCNDGRIYEIKDKVYSLTDQNVNSAHGVAIEASQKRTVIRGENITVKGIVDETKDLEKNNWQYGVKVSEGATVMLTDDSTLSGVLVGVEASRSGSLAMFGGSIDAIKVGAIAKGKAQNSGREQFYSKVRLVNTHISLGEVGVKIEEGGSAGLRGVSISDKGGNGKGAQELSAGYQSDRAAVHAYRSGPVIFVNNDSKKGSIDVTDAHGFLLQGNGDKDYQVVIEDSDITVRGNAVYGMRLEGETASEYQLERKSRVYLTKTRFIVPDSMVIYSSEQKDLTIHLKDTKLFGDLLLKADKGSSLKIHARASALVGQTQVDDSSEVHLDLDNKSQWALLQPRHKNLQDPHYRGVSFISSVDLYNSSIVFEEPKAGTAHAYQTLYIGDGKDTVYVAFGDAWIHLNARLNPHDTSGRQVTDRLLIHGDVKGRTIVNIQGVAGGLKEKNEKAHSVSIIQVYGNAAHDSFQLNGEYVTLDGAPYKYVLRSYGPEATKGAEHVKQRFAQNGGKFWNFRLENEYVQTSADHRQTPMVSKRTPPTYVSFKDIIPAPSADAIPAPSADAIPAPSADAIPAPPADNISKIENVPPSGRGVRAVVPQVPTYLLLPNSLLHVGLMDIRNQNKQLEILRNTSSGMIEGRENPASFLRGYGGSYRYTPDLSPLEYGYGGDLRYYAIEAGVLLQKIENVDSALSFGVMGSYGKLSLEPQDVAQSQKSTFDKWTATVYGGMQHDVGFYVDGLLSYGLFKGDVLTTARGKTTTLKGNPLSMSLRGGQTIATGYKGLVFDPQAQVVYQHLQFDGARDIDNFDIEMSKLDQWMVRIGGRLMKTLAASENDRDVSFYGKIHFAHDFGKERSVRFKDFFQLGAFGSSLEAGLGLNAKLSQKLAFHGDLVYQHKLSKGGFSGISFSGGLRYRF</sequence>
<evidence type="ECO:0000313" key="2">
    <source>
        <dbReference type="EMBL" id="PIT69280.1"/>
    </source>
</evidence>
<dbReference type="AlphaFoldDB" id="A0A2M6USU7"/>
<dbReference type="PROSITE" id="PS51208">
    <property type="entry name" value="AUTOTRANSPORTER"/>
    <property type="match status" value="1"/>
</dbReference>
<gene>
    <name evidence="2" type="ORF">CEV08_06495</name>
</gene>
<dbReference type="SUPFAM" id="SSF103515">
    <property type="entry name" value="Autotransporter"/>
    <property type="match status" value="1"/>
</dbReference>
<protein>
    <submittedName>
        <fullName evidence="2">Autotransporter outer membrane beta-barrel domain-containing protein</fullName>
    </submittedName>
</protein>
<organism evidence="2 3">
    <name type="scientific">Bartonella tribocorum</name>
    <dbReference type="NCBI Taxonomy" id="85701"/>
    <lineage>
        <taxon>Bacteria</taxon>
        <taxon>Pseudomonadati</taxon>
        <taxon>Pseudomonadota</taxon>
        <taxon>Alphaproteobacteria</taxon>
        <taxon>Hyphomicrobiales</taxon>
        <taxon>Bartonellaceae</taxon>
        <taxon>Bartonella</taxon>
    </lineage>
</organism>
<dbReference type="Gene3D" id="2.40.128.130">
    <property type="entry name" value="Autotransporter beta-domain"/>
    <property type="match status" value="1"/>
</dbReference>
<proteinExistence type="predicted"/>
<reference evidence="2 3" key="1">
    <citation type="submission" date="2017-06" db="EMBL/GenBank/DDBJ databases">
        <title>Draft genome of Bartonella tribocorum C635.</title>
        <authorList>
            <person name="Hadjadj L."/>
            <person name="Jiyipong T."/>
            <person name="Diene S.M."/>
            <person name="Morand S."/>
            <person name="Rolain J.-M."/>
        </authorList>
    </citation>
    <scope>NUCLEOTIDE SEQUENCE [LARGE SCALE GENOMIC DNA]</scope>
    <source>
        <strain evidence="2 3">C635</strain>
    </source>
</reference>
<dbReference type="InterPro" id="IPR005546">
    <property type="entry name" value="Autotransporte_beta"/>
</dbReference>
<comment type="caution">
    <text evidence="2">The sequence shown here is derived from an EMBL/GenBank/DDBJ whole genome shotgun (WGS) entry which is preliminary data.</text>
</comment>
<evidence type="ECO:0000313" key="3">
    <source>
        <dbReference type="Proteomes" id="UP000230791"/>
    </source>
</evidence>
<dbReference type="GO" id="GO:0019867">
    <property type="term" value="C:outer membrane"/>
    <property type="evidence" value="ECO:0007669"/>
    <property type="project" value="InterPro"/>
</dbReference>
<dbReference type="InterPro" id="IPR011050">
    <property type="entry name" value="Pectin_lyase_fold/virulence"/>
</dbReference>
<dbReference type="InterPro" id="IPR036709">
    <property type="entry name" value="Autotransporte_beta_dom_sf"/>
</dbReference>
<dbReference type="EMBL" id="NJPP01000023">
    <property type="protein sequence ID" value="PIT69280.1"/>
    <property type="molecule type" value="Genomic_DNA"/>
</dbReference>
<feature type="domain" description="Autotransporter" evidence="1">
    <location>
        <begin position="684"/>
        <end position="961"/>
    </location>
</feature>
<evidence type="ECO:0000259" key="1">
    <source>
        <dbReference type="PROSITE" id="PS51208"/>
    </source>
</evidence>
<dbReference type="InterPro" id="IPR006315">
    <property type="entry name" value="OM_autotransptr_brl_dom"/>
</dbReference>
<dbReference type="RefSeq" id="WP_100130879.1">
    <property type="nucleotide sequence ID" value="NZ_CADDYJ010000019.1"/>
</dbReference>
<dbReference type="Pfam" id="PF03797">
    <property type="entry name" value="Autotransporter"/>
    <property type="match status" value="1"/>
</dbReference>
<dbReference type="PANTHER" id="PTHR35037:SF3">
    <property type="entry name" value="C-TERMINAL REGION OF AIDA-LIKE PROTEIN"/>
    <property type="match status" value="1"/>
</dbReference>
<accession>A0A2M6USU7</accession>